<evidence type="ECO:0000256" key="6">
    <source>
        <dbReference type="ARBA" id="ARBA00007389"/>
    </source>
</evidence>
<dbReference type="GO" id="GO:0042840">
    <property type="term" value="P:D-glucuronate catabolic process"/>
    <property type="evidence" value="ECO:0007669"/>
    <property type="project" value="TreeGrafter"/>
</dbReference>
<evidence type="ECO:0000256" key="3">
    <source>
        <dbReference type="ARBA" id="ARBA00001954"/>
    </source>
</evidence>
<evidence type="ECO:0000256" key="7">
    <source>
        <dbReference type="ARBA" id="ARBA00012927"/>
    </source>
</evidence>
<dbReference type="InterPro" id="IPR004628">
    <property type="entry name" value="Man_deHydtase"/>
</dbReference>
<dbReference type="PANTHER" id="PTHR30387">
    <property type="entry name" value="MANNONATE DEHYDRATASE"/>
    <property type="match status" value="1"/>
</dbReference>
<dbReference type="InterPro" id="IPR036237">
    <property type="entry name" value="Xyl_isomerase-like_sf"/>
</dbReference>
<gene>
    <name evidence="11" type="ORF">C1SCF055_LOCUS996</name>
</gene>
<reference evidence="11" key="1">
    <citation type="submission" date="2022-10" db="EMBL/GenBank/DDBJ databases">
        <authorList>
            <person name="Chen Y."/>
            <person name="Dougan E. K."/>
            <person name="Chan C."/>
            <person name="Rhodes N."/>
            <person name="Thang M."/>
        </authorList>
    </citation>
    <scope>NUCLEOTIDE SEQUENCE</scope>
</reference>
<reference evidence="12 13" key="2">
    <citation type="submission" date="2024-05" db="EMBL/GenBank/DDBJ databases">
        <authorList>
            <person name="Chen Y."/>
            <person name="Shah S."/>
            <person name="Dougan E. K."/>
            <person name="Thang M."/>
            <person name="Chan C."/>
        </authorList>
    </citation>
    <scope>NUCLEOTIDE SEQUENCE [LARGE SCALE GENOMIC DNA]</scope>
</reference>
<keyword evidence="10" id="KW-0456">Lyase</keyword>
<dbReference type="GO" id="GO:0008198">
    <property type="term" value="F:ferrous iron binding"/>
    <property type="evidence" value="ECO:0007669"/>
    <property type="project" value="TreeGrafter"/>
</dbReference>
<dbReference type="NCBIfam" id="NF003027">
    <property type="entry name" value="PRK03906.1"/>
    <property type="match status" value="1"/>
</dbReference>
<evidence type="ECO:0000256" key="2">
    <source>
        <dbReference type="ARBA" id="ARBA00001936"/>
    </source>
</evidence>
<evidence type="ECO:0000256" key="1">
    <source>
        <dbReference type="ARBA" id="ARBA00001794"/>
    </source>
</evidence>
<evidence type="ECO:0000256" key="4">
    <source>
        <dbReference type="ARBA" id="ARBA00002713"/>
    </source>
</evidence>
<dbReference type="HAMAP" id="MF_00106">
    <property type="entry name" value="UxuA"/>
    <property type="match status" value="1"/>
</dbReference>
<dbReference type="GO" id="GO:0008927">
    <property type="term" value="F:mannonate dehydratase activity"/>
    <property type="evidence" value="ECO:0007669"/>
    <property type="project" value="UniProtKB-EC"/>
</dbReference>
<accession>A0A9P1FD38</accession>
<proteinExistence type="inferred from homology"/>
<dbReference type="EC" id="4.2.1.8" evidence="7"/>
<keyword evidence="9" id="KW-0464">Manganese</keyword>
<evidence type="ECO:0000256" key="9">
    <source>
        <dbReference type="ARBA" id="ARBA00023211"/>
    </source>
</evidence>
<evidence type="ECO:0000313" key="13">
    <source>
        <dbReference type="Proteomes" id="UP001152797"/>
    </source>
</evidence>
<dbReference type="OrthoDB" id="10262655at2759"/>
<dbReference type="Proteomes" id="UP001152797">
    <property type="component" value="Unassembled WGS sequence"/>
</dbReference>
<dbReference type="EMBL" id="CAMXCT020000010">
    <property type="protein sequence ID" value="CAL1125784.1"/>
    <property type="molecule type" value="Genomic_DNA"/>
</dbReference>
<organism evidence="11">
    <name type="scientific">Cladocopium goreaui</name>
    <dbReference type="NCBI Taxonomy" id="2562237"/>
    <lineage>
        <taxon>Eukaryota</taxon>
        <taxon>Sar</taxon>
        <taxon>Alveolata</taxon>
        <taxon>Dinophyceae</taxon>
        <taxon>Suessiales</taxon>
        <taxon>Symbiodiniaceae</taxon>
        <taxon>Cladocopium</taxon>
    </lineage>
</organism>
<comment type="cofactor">
    <cofactor evidence="2">
        <name>Mn(2+)</name>
        <dbReference type="ChEBI" id="CHEBI:29035"/>
    </cofactor>
</comment>
<dbReference type="Gene3D" id="3.20.20.150">
    <property type="entry name" value="Divalent-metal-dependent TIM barrel enzymes"/>
    <property type="match status" value="2"/>
</dbReference>
<evidence type="ECO:0000313" key="11">
    <source>
        <dbReference type="EMBL" id="CAI3972409.1"/>
    </source>
</evidence>
<dbReference type="PIRSF" id="PIRSF016049">
    <property type="entry name" value="Man_dehyd"/>
    <property type="match status" value="1"/>
</dbReference>
<comment type="similarity">
    <text evidence="6">Belongs to the mannonate dehydratase family.</text>
</comment>
<dbReference type="Pfam" id="PF03786">
    <property type="entry name" value="UxuA"/>
    <property type="match status" value="1"/>
</dbReference>
<comment type="function">
    <text evidence="4">Catalyzes the dehydration of D-mannonate.</text>
</comment>
<evidence type="ECO:0000256" key="10">
    <source>
        <dbReference type="ARBA" id="ARBA00023239"/>
    </source>
</evidence>
<keyword evidence="8" id="KW-0408">Iron</keyword>
<protein>
    <recommendedName>
        <fullName evidence="7">mannonate dehydratase</fullName>
        <ecNumber evidence="7">4.2.1.8</ecNumber>
    </recommendedName>
</protein>
<evidence type="ECO:0000256" key="5">
    <source>
        <dbReference type="ARBA" id="ARBA00004892"/>
    </source>
</evidence>
<dbReference type="SUPFAM" id="SSF51658">
    <property type="entry name" value="Xylose isomerase-like"/>
    <property type="match status" value="1"/>
</dbReference>
<dbReference type="NCBIfam" id="TIGR00695">
    <property type="entry name" value="uxuA"/>
    <property type="match status" value="1"/>
</dbReference>
<comment type="pathway">
    <text evidence="5">Carbohydrate metabolism; pentose and glucuronate interconversion.</text>
</comment>
<comment type="catalytic activity">
    <reaction evidence="1">
        <text>D-mannonate = 2-dehydro-3-deoxy-D-gluconate + H2O</text>
        <dbReference type="Rhea" id="RHEA:20097"/>
        <dbReference type="ChEBI" id="CHEBI:15377"/>
        <dbReference type="ChEBI" id="CHEBI:17767"/>
        <dbReference type="ChEBI" id="CHEBI:57990"/>
        <dbReference type="EC" id="4.2.1.8"/>
    </reaction>
</comment>
<evidence type="ECO:0000256" key="8">
    <source>
        <dbReference type="ARBA" id="ARBA00023004"/>
    </source>
</evidence>
<comment type="caution">
    <text evidence="11">The sequence shown here is derived from an EMBL/GenBank/DDBJ whole genome shotgun (WGS) entry which is preliminary data.</text>
</comment>
<dbReference type="PANTHER" id="PTHR30387:SF2">
    <property type="entry name" value="MANNONATE DEHYDRATASE"/>
    <property type="match status" value="1"/>
</dbReference>
<keyword evidence="13" id="KW-1185">Reference proteome</keyword>
<evidence type="ECO:0000313" key="12">
    <source>
        <dbReference type="EMBL" id="CAL4759721.1"/>
    </source>
</evidence>
<name>A0A9P1FD38_9DINO</name>
<comment type="cofactor">
    <cofactor evidence="3">
        <name>Fe(2+)</name>
        <dbReference type="ChEBI" id="CHEBI:29033"/>
    </cofactor>
</comment>
<dbReference type="EMBL" id="CAMXCT030000010">
    <property type="protein sequence ID" value="CAL4759721.1"/>
    <property type="molecule type" value="Genomic_DNA"/>
</dbReference>
<dbReference type="AlphaFoldDB" id="A0A9P1FD38"/>
<dbReference type="EMBL" id="CAMXCT010000010">
    <property type="protein sequence ID" value="CAI3972409.1"/>
    <property type="molecule type" value="Genomic_DNA"/>
</dbReference>
<sequence>MEAVPKGIKPLLLEETWRWYGPKDPVTLEDVKQAGATGIVTALHEVPIGEVWSEDAILERKKLLESNGFTWSVVESVPVHESIKLGKEEREKYIQAYKQTVRNLGKCGVRRICYNFMPVLDWTRTDLTRRWPDGSEALAYDADDLAAFDLFILKREGAEKEYEASALARAQAIFEKMTEKDKNVLQQNIIAGLPGRMVEAYTVEEFRDAVAQYKNVSTTQIRENLAYFLKSIIPTCEEAGVYMAIHPDDPPRPILGLLPACSTRDDVAALLKAADSKHNGITLCVGTYASSPQNKVEEMAKEFASRTHFVHLRNVTKEMPPAPETGLGPAGCTFTESDHLGGDVDMYSIMLTMLQEKQRRKAEGWEEMAEIPFRPDHGHKMVDDMKGKKTNPGYTCIGRLRGLAELRGLQLGIASAGMVKEPDAKKQRTG</sequence>
<dbReference type="GO" id="GO:0030145">
    <property type="term" value="F:manganese ion binding"/>
    <property type="evidence" value="ECO:0007669"/>
    <property type="project" value="TreeGrafter"/>
</dbReference>